<keyword evidence="4" id="KW-1185">Reference proteome</keyword>
<comment type="caution">
    <text evidence="3">The sequence shown here is derived from an EMBL/GenBank/DDBJ whole genome shotgun (WGS) entry which is preliminary data.</text>
</comment>
<reference evidence="3" key="1">
    <citation type="submission" date="2022-12" db="EMBL/GenBank/DDBJ databases">
        <title>Draft genome assemblies for two species of Escallonia (Escalloniales).</title>
        <authorList>
            <person name="Chanderbali A."/>
            <person name="Dervinis C."/>
            <person name="Anghel I."/>
            <person name="Soltis D."/>
            <person name="Soltis P."/>
            <person name="Zapata F."/>
        </authorList>
    </citation>
    <scope>NUCLEOTIDE SEQUENCE</scope>
    <source>
        <strain evidence="3">UCBG64.0493</strain>
        <tissue evidence="3">Leaf</tissue>
    </source>
</reference>
<evidence type="ECO:0000313" key="3">
    <source>
        <dbReference type="EMBL" id="KAK3025414.1"/>
    </source>
</evidence>
<dbReference type="EMBL" id="JAVXUP010000551">
    <property type="protein sequence ID" value="KAK3025414.1"/>
    <property type="molecule type" value="Genomic_DNA"/>
</dbReference>
<feature type="region of interest" description="Disordered" evidence="1">
    <location>
        <begin position="1"/>
        <end position="23"/>
    </location>
</feature>
<dbReference type="AlphaFoldDB" id="A0AA88WFR6"/>
<dbReference type="Proteomes" id="UP001188597">
    <property type="component" value="Unassembled WGS sequence"/>
</dbReference>
<name>A0AA88WFR6_9ASTE</name>
<gene>
    <name evidence="3" type="ORF">RJ639_040840</name>
</gene>
<feature type="compositionally biased region" description="Gly residues" evidence="1">
    <location>
        <begin position="1"/>
        <end position="18"/>
    </location>
</feature>
<dbReference type="Pfam" id="PF03732">
    <property type="entry name" value="Retrotrans_gag"/>
    <property type="match status" value="1"/>
</dbReference>
<evidence type="ECO:0000259" key="2">
    <source>
        <dbReference type="Pfam" id="PF03732"/>
    </source>
</evidence>
<evidence type="ECO:0000313" key="4">
    <source>
        <dbReference type="Proteomes" id="UP001188597"/>
    </source>
</evidence>
<accession>A0AA88WFR6</accession>
<protein>
    <recommendedName>
        <fullName evidence="2">Retrotransposon gag domain-containing protein</fullName>
    </recommendedName>
</protein>
<proteinExistence type="predicted"/>
<feature type="domain" description="Retrotransposon gag" evidence="2">
    <location>
        <begin position="28"/>
        <end position="98"/>
    </location>
</feature>
<evidence type="ECO:0000256" key="1">
    <source>
        <dbReference type="SAM" id="MobiDB-lite"/>
    </source>
</evidence>
<organism evidence="3 4">
    <name type="scientific">Escallonia herrerae</name>
    <dbReference type="NCBI Taxonomy" id="1293975"/>
    <lineage>
        <taxon>Eukaryota</taxon>
        <taxon>Viridiplantae</taxon>
        <taxon>Streptophyta</taxon>
        <taxon>Embryophyta</taxon>
        <taxon>Tracheophyta</taxon>
        <taxon>Spermatophyta</taxon>
        <taxon>Magnoliopsida</taxon>
        <taxon>eudicotyledons</taxon>
        <taxon>Gunneridae</taxon>
        <taxon>Pentapetalae</taxon>
        <taxon>asterids</taxon>
        <taxon>campanulids</taxon>
        <taxon>Escalloniales</taxon>
        <taxon>Escalloniaceae</taxon>
        <taxon>Escallonia</taxon>
    </lineage>
</organism>
<sequence>MGLVVGGATAGGGGGSSSGGRESSCVSVTVVALTDKDDLWCKIVKCVRAKKVTNMDWESFLKLFLDKYLPKIVKKQMEIEFMQLTRVNHTITEYDTAFG</sequence>
<dbReference type="InterPro" id="IPR005162">
    <property type="entry name" value="Retrotrans_gag_dom"/>
</dbReference>